<dbReference type="Proteomes" id="UP000024404">
    <property type="component" value="Unassembled WGS sequence"/>
</dbReference>
<evidence type="ECO:0000313" key="2">
    <source>
        <dbReference type="Proteomes" id="UP000024404"/>
    </source>
</evidence>
<dbReference type="EnsemblMetazoa" id="OVOC10458.1">
    <property type="protein sequence ID" value="OVOC10458.1"/>
    <property type="gene ID" value="WBGene00247267"/>
</dbReference>
<accession>A0A8R1TJ91</accession>
<organism evidence="1 2">
    <name type="scientific">Onchocerca volvulus</name>
    <dbReference type="NCBI Taxonomy" id="6282"/>
    <lineage>
        <taxon>Eukaryota</taxon>
        <taxon>Metazoa</taxon>
        <taxon>Ecdysozoa</taxon>
        <taxon>Nematoda</taxon>
        <taxon>Chromadorea</taxon>
        <taxon>Rhabditida</taxon>
        <taxon>Spirurina</taxon>
        <taxon>Spiruromorpha</taxon>
        <taxon>Filarioidea</taxon>
        <taxon>Onchocercidae</taxon>
        <taxon>Onchocerca</taxon>
    </lineage>
</organism>
<sequence>MICNDLLLRIQHLNLERRIFEFSSLQLQMQTKEFDFMRESSNDFNQNFSNFNQQTHLISTAELPTALSLNS</sequence>
<evidence type="ECO:0000313" key="1">
    <source>
        <dbReference type="EnsemblMetazoa" id="OVOC10458.1"/>
    </source>
</evidence>
<reference evidence="1" key="2">
    <citation type="submission" date="2022-06" db="UniProtKB">
        <authorList>
            <consortium name="EnsemblMetazoa"/>
        </authorList>
    </citation>
    <scope>IDENTIFICATION</scope>
</reference>
<proteinExistence type="predicted"/>
<reference evidence="2" key="1">
    <citation type="submission" date="2013-10" db="EMBL/GenBank/DDBJ databases">
        <title>Genome sequencing of Onchocerca volvulus.</title>
        <authorList>
            <person name="Cotton J."/>
            <person name="Tsai J."/>
            <person name="Stanley E."/>
            <person name="Tracey A."/>
            <person name="Holroyd N."/>
            <person name="Lustigman S."/>
            <person name="Berriman M."/>
        </authorList>
    </citation>
    <scope>NUCLEOTIDE SEQUENCE</scope>
</reference>
<dbReference type="EMBL" id="CMVM020000342">
    <property type="status" value="NOT_ANNOTATED_CDS"/>
    <property type="molecule type" value="Genomic_DNA"/>
</dbReference>
<dbReference type="AlphaFoldDB" id="A0A8R1TJ91"/>
<keyword evidence="2" id="KW-1185">Reference proteome</keyword>
<protein>
    <submittedName>
        <fullName evidence="1">Uncharacterized protein</fullName>
    </submittedName>
</protein>
<name>A0A8R1TJ91_ONCVO</name>